<sequence length="93" mass="10326">MRNRAILKVILYYSGALKAGISILYLIYTPMGTLLILGNALTAIDTKLSNNGNTYLEDQNNYLKNTIEGSFIQNILPKSIRNEPLGISIGNFF</sequence>
<organism evidence="1 2">
    <name type="scientific">Gallibacterium salpingitidis</name>
    <dbReference type="NCBI Taxonomy" id="505341"/>
    <lineage>
        <taxon>Bacteria</taxon>
        <taxon>Pseudomonadati</taxon>
        <taxon>Pseudomonadota</taxon>
        <taxon>Gammaproteobacteria</taxon>
        <taxon>Pasteurellales</taxon>
        <taxon>Pasteurellaceae</taxon>
        <taxon>Gallibacterium</taxon>
    </lineage>
</organism>
<accession>A0AB36DZQ7</accession>
<evidence type="ECO:0000313" key="2">
    <source>
        <dbReference type="Proteomes" id="UP000092527"/>
    </source>
</evidence>
<gene>
    <name evidence="1" type="ORF">QV09_11795</name>
</gene>
<dbReference type="Proteomes" id="UP000092527">
    <property type="component" value="Unassembled WGS sequence"/>
</dbReference>
<reference evidence="1 2" key="1">
    <citation type="submission" date="2014-11" db="EMBL/GenBank/DDBJ databases">
        <title>Pan-genome of Gallibacterium spp.</title>
        <authorList>
            <person name="Kudirkiene E."/>
            <person name="Bojesen A.M."/>
        </authorList>
    </citation>
    <scope>NUCLEOTIDE SEQUENCE [LARGE SCALE GENOMIC DNA]</scope>
    <source>
        <strain evidence="1 2">18469/18</strain>
    </source>
</reference>
<proteinExistence type="predicted"/>
<protein>
    <submittedName>
        <fullName evidence="1">Uncharacterized protein</fullName>
    </submittedName>
</protein>
<comment type="caution">
    <text evidence="1">The sequence shown here is derived from an EMBL/GenBank/DDBJ whole genome shotgun (WGS) entry which is preliminary data.</text>
</comment>
<name>A0AB36DZQ7_9PAST</name>
<dbReference type="AlphaFoldDB" id="A0AB36DZQ7"/>
<dbReference type="EMBL" id="JTJU01000091">
    <property type="protein sequence ID" value="OBX06700.1"/>
    <property type="molecule type" value="Genomic_DNA"/>
</dbReference>
<evidence type="ECO:0000313" key="1">
    <source>
        <dbReference type="EMBL" id="OBX06700.1"/>
    </source>
</evidence>